<dbReference type="STRING" id="1121439.dsat_1462"/>
<dbReference type="RefSeq" id="WP_020888158.1">
    <property type="nucleotide sequence ID" value="NZ_ATHI01000031.1"/>
</dbReference>
<protein>
    <recommendedName>
        <fullName evidence="4">DUF1641 domain-containing protein</fullName>
    </recommendedName>
</protein>
<proteinExistence type="predicted"/>
<dbReference type="PATRIC" id="fig|1121439.3.peg.2849"/>
<dbReference type="Proteomes" id="UP000014975">
    <property type="component" value="Unassembled WGS sequence"/>
</dbReference>
<sequence>MSIEQQILERLERIETELVEARQARQAWEDLKHDIEPLTKQAFKIALKELGEVEAGFQLEDTFLLVKRFLRNIGNMAYALDQLENAIEMWHTAEPMLKSTMHQVIRYLGTLEQRGVFRTYEAMIEVRAKVAEQYGPEDIEAMSEGFVKLIGMLKKITTPEMLDMLEKLSELPTQMKIEEAKPVGMFGLIGAMNDPEMKKSLGVVLQMTKALGKLQEA</sequence>
<dbReference type="InterPro" id="IPR012440">
    <property type="entry name" value="DUF1641"/>
</dbReference>
<dbReference type="Pfam" id="PF07849">
    <property type="entry name" value="DUF1641"/>
    <property type="match status" value="1"/>
</dbReference>
<keyword evidence="3" id="KW-1185">Reference proteome</keyword>
<evidence type="ECO:0000256" key="1">
    <source>
        <dbReference type="SAM" id="Coils"/>
    </source>
</evidence>
<gene>
    <name evidence="2" type="ORF">dsat_1462</name>
</gene>
<comment type="caution">
    <text evidence="2">The sequence shown here is derived from an EMBL/GenBank/DDBJ whole genome shotgun (WGS) entry which is preliminary data.</text>
</comment>
<reference evidence="2 3" key="1">
    <citation type="journal article" date="2013" name="Genome Announc.">
        <title>Draft genome sequences for three mercury-methylating, sulfate-reducing bacteria.</title>
        <authorList>
            <person name="Brown S.D."/>
            <person name="Hurt R.A.Jr."/>
            <person name="Gilmour C.C."/>
            <person name="Elias D.A."/>
        </authorList>
    </citation>
    <scope>NUCLEOTIDE SEQUENCE [LARGE SCALE GENOMIC DNA]</scope>
    <source>
        <strain evidence="2 3">DSM 16529</strain>
    </source>
</reference>
<dbReference type="EMBL" id="ATHI01000031">
    <property type="protein sequence ID" value="EPR30740.1"/>
    <property type="molecule type" value="Genomic_DNA"/>
</dbReference>
<evidence type="ECO:0000313" key="3">
    <source>
        <dbReference type="Proteomes" id="UP000014975"/>
    </source>
</evidence>
<keyword evidence="1" id="KW-0175">Coiled coil</keyword>
<organism evidence="2 3">
    <name type="scientific">Alkalidesulfovibrio alkalitolerans DSM 16529</name>
    <dbReference type="NCBI Taxonomy" id="1121439"/>
    <lineage>
        <taxon>Bacteria</taxon>
        <taxon>Pseudomonadati</taxon>
        <taxon>Thermodesulfobacteriota</taxon>
        <taxon>Desulfovibrionia</taxon>
        <taxon>Desulfovibrionales</taxon>
        <taxon>Desulfovibrionaceae</taxon>
        <taxon>Alkalidesulfovibrio</taxon>
    </lineage>
</organism>
<dbReference type="AlphaFoldDB" id="S7T2M0"/>
<accession>S7T2M0</accession>
<dbReference type="eggNOG" id="COG2427">
    <property type="taxonomic scope" value="Bacteria"/>
</dbReference>
<feature type="coiled-coil region" evidence="1">
    <location>
        <begin position="4"/>
        <end position="31"/>
    </location>
</feature>
<evidence type="ECO:0000313" key="2">
    <source>
        <dbReference type="EMBL" id="EPR30740.1"/>
    </source>
</evidence>
<dbReference type="OrthoDB" id="5451358at2"/>
<evidence type="ECO:0008006" key="4">
    <source>
        <dbReference type="Google" id="ProtNLM"/>
    </source>
</evidence>
<name>S7T2M0_9BACT</name>